<dbReference type="RefSeq" id="WP_256380414.1">
    <property type="nucleotide sequence ID" value="NZ_AJQI01000374.1"/>
</dbReference>
<evidence type="ECO:0000313" key="1">
    <source>
        <dbReference type="EMBL" id="BAR57360.1"/>
    </source>
</evidence>
<reference evidence="1 2" key="1">
    <citation type="submission" date="2014-11" db="EMBL/GenBank/DDBJ databases">
        <title>Symbiosis island explosion on the genome of extra-slow-growing strains of soybean bradyrhizobia with massive insertion sequences.</title>
        <authorList>
            <person name="Iida T."/>
            <person name="Minamisawa K."/>
        </authorList>
    </citation>
    <scope>NUCLEOTIDE SEQUENCE [LARGE SCALE GENOMIC DNA]</scope>
    <source>
        <strain evidence="1 2">NK6</strain>
    </source>
</reference>
<dbReference type="Proteomes" id="UP000063308">
    <property type="component" value="Chromosome"/>
</dbReference>
<evidence type="ECO:0000313" key="2">
    <source>
        <dbReference type="Proteomes" id="UP000063308"/>
    </source>
</evidence>
<gene>
    <name evidence="1" type="ORF">NK6_4191</name>
</gene>
<dbReference type="EMBL" id="AP014685">
    <property type="protein sequence ID" value="BAR57360.1"/>
    <property type="molecule type" value="Genomic_DNA"/>
</dbReference>
<proteinExistence type="predicted"/>
<dbReference type="GeneID" id="93018181"/>
<protein>
    <submittedName>
        <fullName evidence="1">Uncharacterized protein</fullName>
    </submittedName>
</protein>
<accession>A0A0E3VUG3</accession>
<name>A0A0E3VUG3_9BRAD</name>
<organism evidence="1 2">
    <name type="scientific">Bradyrhizobium diazoefficiens</name>
    <dbReference type="NCBI Taxonomy" id="1355477"/>
    <lineage>
        <taxon>Bacteria</taxon>
        <taxon>Pseudomonadati</taxon>
        <taxon>Pseudomonadota</taxon>
        <taxon>Alphaproteobacteria</taxon>
        <taxon>Hyphomicrobiales</taxon>
        <taxon>Nitrobacteraceae</taxon>
        <taxon>Bradyrhizobium</taxon>
    </lineage>
</organism>
<dbReference type="AlphaFoldDB" id="A0A0E3VUG3"/>
<sequence length="40" mass="4699">MFWIYWDTAWSLIISGIMFATIVTHPDAEFVEVHAAKRLM</sequence>